<dbReference type="PROSITE" id="PS50817">
    <property type="entry name" value="INTEIN_N_TER"/>
    <property type="match status" value="1"/>
</dbReference>
<dbReference type="Pfam" id="PF04466">
    <property type="entry name" value="Terminase_3"/>
    <property type="match status" value="1"/>
</dbReference>
<dbReference type="PROSITE" id="PS50818">
    <property type="entry name" value="INTEIN_C_TER"/>
    <property type="match status" value="1"/>
</dbReference>
<dbReference type="EMBL" id="CATQJL010000147">
    <property type="protein sequence ID" value="CAJ0596463.1"/>
    <property type="molecule type" value="Genomic_DNA"/>
</dbReference>
<dbReference type="NCBIfam" id="TIGR01443">
    <property type="entry name" value="intein_Cterm"/>
    <property type="match status" value="1"/>
</dbReference>
<name>A0AA36M2W9_CYLNA</name>
<dbReference type="SUPFAM" id="SSF51294">
    <property type="entry name" value="Hedgehog/intein (Hint) domain"/>
    <property type="match status" value="1"/>
</dbReference>
<dbReference type="NCBIfam" id="TIGR01445">
    <property type="entry name" value="intein_Nterm"/>
    <property type="match status" value="1"/>
</dbReference>
<gene>
    <name evidence="2" type="ORF">CYNAS_LOCUS8446</name>
</gene>
<dbReference type="InterPro" id="IPR006141">
    <property type="entry name" value="Intein_N"/>
</dbReference>
<organism evidence="2 3">
    <name type="scientific">Cylicocyclus nassatus</name>
    <name type="common">Nematode worm</name>
    <dbReference type="NCBI Taxonomy" id="53992"/>
    <lineage>
        <taxon>Eukaryota</taxon>
        <taxon>Metazoa</taxon>
        <taxon>Ecdysozoa</taxon>
        <taxon>Nematoda</taxon>
        <taxon>Chromadorea</taxon>
        <taxon>Rhabditida</taxon>
        <taxon>Rhabditina</taxon>
        <taxon>Rhabditomorpha</taxon>
        <taxon>Strongyloidea</taxon>
        <taxon>Strongylidae</taxon>
        <taxon>Cylicocyclus</taxon>
    </lineage>
</organism>
<dbReference type="CDD" id="cd00081">
    <property type="entry name" value="Hint"/>
    <property type="match status" value="1"/>
</dbReference>
<dbReference type="InterPro" id="IPR036844">
    <property type="entry name" value="Hint_dom_sf"/>
</dbReference>
<keyword evidence="3" id="KW-1185">Reference proteome</keyword>
<dbReference type="InterPro" id="IPR003587">
    <property type="entry name" value="Hint_dom_N"/>
</dbReference>
<dbReference type="Pfam" id="PF07591">
    <property type="entry name" value="PT-HINT"/>
    <property type="match status" value="1"/>
</dbReference>
<protein>
    <recommendedName>
        <fullName evidence="1">Hint domain-containing protein</fullName>
    </recommendedName>
</protein>
<dbReference type="GO" id="GO:0016539">
    <property type="term" value="P:intein-mediated protein splicing"/>
    <property type="evidence" value="ECO:0007669"/>
    <property type="project" value="InterPro"/>
</dbReference>
<dbReference type="PANTHER" id="PTHR39184">
    <property type="match status" value="1"/>
</dbReference>
<dbReference type="Pfam" id="PF17288">
    <property type="entry name" value="Terminase_3C"/>
    <property type="match status" value="1"/>
</dbReference>
<dbReference type="NCBIfam" id="TIGR01547">
    <property type="entry name" value="phage_term_2"/>
    <property type="match status" value="1"/>
</dbReference>
<dbReference type="Gene3D" id="3.30.420.280">
    <property type="match status" value="1"/>
</dbReference>
<dbReference type="SMART" id="SM00306">
    <property type="entry name" value="HintN"/>
    <property type="match status" value="1"/>
</dbReference>
<proteinExistence type="predicted"/>
<accession>A0AA36M2W9</accession>
<dbReference type="PANTHER" id="PTHR39184:SF1">
    <property type="entry name" value="PBSX PHAGE TERMINASE LARGE SUBUNIT"/>
    <property type="match status" value="1"/>
</dbReference>
<dbReference type="Gene3D" id="2.170.16.10">
    <property type="entry name" value="Hedgehog/Intein (Hint) domain"/>
    <property type="match status" value="1"/>
</dbReference>
<evidence type="ECO:0000313" key="2">
    <source>
        <dbReference type="EMBL" id="CAJ0596463.1"/>
    </source>
</evidence>
<dbReference type="InterPro" id="IPR027417">
    <property type="entry name" value="P-loop_NTPase"/>
</dbReference>
<evidence type="ECO:0000313" key="3">
    <source>
        <dbReference type="Proteomes" id="UP001176961"/>
    </source>
</evidence>
<feature type="domain" description="Hint" evidence="1">
    <location>
        <begin position="542"/>
        <end position="638"/>
    </location>
</feature>
<dbReference type="Proteomes" id="UP001176961">
    <property type="component" value="Unassembled WGS sequence"/>
</dbReference>
<reference evidence="2" key="1">
    <citation type="submission" date="2023-07" db="EMBL/GenBank/DDBJ databases">
        <authorList>
            <consortium name="CYATHOMIX"/>
        </authorList>
    </citation>
    <scope>NUCLEOTIDE SEQUENCE</scope>
    <source>
        <strain evidence="2">N/A</strain>
    </source>
</reference>
<evidence type="ECO:0000259" key="1">
    <source>
        <dbReference type="SMART" id="SM00306"/>
    </source>
</evidence>
<dbReference type="InterPro" id="IPR052380">
    <property type="entry name" value="Viral_DNA_packaging_terminase"/>
</dbReference>
<sequence>MATKDPRCKPHRRDWNAIETEYIQGYLDETGRHLFPTKADIQNKYNITMQVITKRAKEKSWDRRREEFQAELQKKTAERLMAEIANGGKGLNLNLYKMAADTVSRCHSLLPYAGTGQEIRNLIGAAKDAQAIASGILPTKTPEADIMQINVRGDIMSQIDISIDPAIINNVYLSHVDDEHRYQIFYGGSSSGKSYFLAQRLVIDMLRGGHNYLCCRKVARTVRKSLWNEIQKALSFFNVSHLFKSNASELVITGPNGWQILFVGLDDVEKVKSISPAKGVITDIWVEEATEAEYSDIKQLDKRLRGQSVVKKRLILSFNPIYQQHWLYQQYFAGHWADDSTRYADDTLSILKTTYKDNGFLMEDDIHALESESDPYWYSVYALGNWGILGHAIFHNWTTSDLSDTEFDSYVYGLDWGFSNDPTAIVQLHYERRTHTLYIKLAEYLHGYTNDLIAAEVKKLNPDLIICDSSEPKSIAELKRHGLCAIPATKGPDSVMYGIKWLSKQRIVIDASLRDAIAEFTTYKWLQDKDGKALPKPEDKNNHCLTGDTLVHTTNGILPIRELVGTTGKVYCYNEEKKCMTTSKYRDCRLTQKEAPILQIELEDGRVLKATAEHPVYTQRGWVTVGELTENDSILKLESINTQLLRVTEIKPAGVEDVFNLEVDCYHNFCVNGGLVVHNCIDAIRYACQYLMTEPDEPDQTLNQVSWPKAGAL</sequence>
<dbReference type="InterPro" id="IPR006437">
    <property type="entry name" value="Phage_terminase_lsu"/>
</dbReference>
<dbReference type="InterPro" id="IPR030934">
    <property type="entry name" value="Intein_C"/>
</dbReference>
<dbReference type="InterPro" id="IPR035413">
    <property type="entry name" value="Terminase_L_C"/>
</dbReference>
<dbReference type="AlphaFoldDB" id="A0AA36M2W9"/>
<dbReference type="Gene3D" id="3.40.50.300">
    <property type="entry name" value="P-loop containing nucleotide triphosphate hydrolases"/>
    <property type="match status" value="1"/>
</dbReference>
<dbReference type="InterPro" id="IPR035412">
    <property type="entry name" value="Terminase_L_N"/>
</dbReference>
<comment type="caution">
    <text evidence="2">The sequence shown here is derived from an EMBL/GenBank/DDBJ whole genome shotgun (WGS) entry which is preliminary data.</text>
</comment>